<organism evidence="3 4">
    <name type="scientific">Arthrobacter gyeryongensis</name>
    <dbReference type="NCBI Taxonomy" id="1650592"/>
    <lineage>
        <taxon>Bacteria</taxon>
        <taxon>Bacillati</taxon>
        <taxon>Actinomycetota</taxon>
        <taxon>Actinomycetes</taxon>
        <taxon>Micrococcales</taxon>
        <taxon>Micrococcaceae</taxon>
        <taxon>Arthrobacter</taxon>
    </lineage>
</organism>
<evidence type="ECO:0008006" key="5">
    <source>
        <dbReference type="Google" id="ProtNLM"/>
    </source>
</evidence>
<dbReference type="EMBL" id="BAABKK010000010">
    <property type="protein sequence ID" value="GAA5193188.1"/>
    <property type="molecule type" value="Genomic_DNA"/>
</dbReference>
<dbReference type="NCBIfam" id="TIGR01167">
    <property type="entry name" value="LPXTG_anchor"/>
    <property type="match status" value="1"/>
</dbReference>
<reference evidence="4" key="1">
    <citation type="journal article" date="2019" name="Int. J. Syst. Evol. Microbiol.">
        <title>The Global Catalogue of Microorganisms (GCM) 10K type strain sequencing project: providing services to taxonomists for standard genome sequencing and annotation.</title>
        <authorList>
            <consortium name="The Broad Institute Genomics Platform"/>
            <consortium name="The Broad Institute Genome Sequencing Center for Infectious Disease"/>
            <person name="Wu L."/>
            <person name="Ma J."/>
        </authorList>
    </citation>
    <scope>NUCLEOTIDE SEQUENCE [LARGE SCALE GENOMIC DNA]</scope>
    <source>
        <strain evidence="4">JCM 18514</strain>
    </source>
</reference>
<evidence type="ECO:0000256" key="1">
    <source>
        <dbReference type="SAM" id="Phobius"/>
    </source>
</evidence>
<dbReference type="RefSeq" id="WP_345448865.1">
    <property type="nucleotide sequence ID" value="NZ_BAABKK010000010.1"/>
</dbReference>
<sequence length="204" mass="19278">MKKTLAVLALAGSIALVGSAPAMAVEYPAPVDHGAVSGSIVTPGATITFSGTGFKPGEIIHISIVIIAPGGPQGAAAPGAGAAVMAVGSSLSLAPTEVNTTADANGAFAVPVTLTEAGTYQLTAVGAQSQHTVTATVVAAAPAAGLANTGGAALANTGGTGLANTGVDSSLILWGLVGAGALVAGTTSVVVARRRAKNETAATA</sequence>
<feature type="transmembrane region" description="Helical" evidence="1">
    <location>
        <begin position="171"/>
        <end position="192"/>
    </location>
</feature>
<keyword evidence="1" id="KW-0812">Transmembrane</keyword>
<keyword evidence="4" id="KW-1185">Reference proteome</keyword>
<feature type="signal peptide" evidence="2">
    <location>
        <begin position="1"/>
        <end position="24"/>
    </location>
</feature>
<evidence type="ECO:0000313" key="3">
    <source>
        <dbReference type="EMBL" id="GAA5193188.1"/>
    </source>
</evidence>
<keyword evidence="1" id="KW-0472">Membrane</keyword>
<evidence type="ECO:0000256" key="2">
    <source>
        <dbReference type="SAM" id="SignalP"/>
    </source>
</evidence>
<name>A0ABP9SC08_9MICC</name>
<keyword evidence="2" id="KW-0732">Signal</keyword>
<gene>
    <name evidence="3" type="ORF">GCM10023346_17270</name>
</gene>
<proteinExistence type="predicted"/>
<evidence type="ECO:0000313" key="4">
    <source>
        <dbReference type="Proteomes" id="UP001500200"/>
    </source>
</evidence>
<feature type="chain" id="PRO_5045241217" description="Peptidase" evidence="2">
    <location>
        <begin position="25"/>
        <end position="204"/>
    </location>
</feature>
<comment type="caution">
    <text evidence="3">The sequence shown here is derived from an EMBL/GenBank/DDBJ whole genome shotgun (WGS) entry which is preliminary data.</text>
</comment>
<keyword evidence="1" id="KW-1133">Transmembrane helix</keyword>
<accession>A0ABP9SC08</accession>
<dbReference type="Gene3D" id="2.60.40.230">
    <property type="entry name" value="Neocarzinostatin-like"/>
    <property type="match status" value="1"/>
</dbReference>
<dbReference type="Proteomes" id="UP001500200">
    <property type="component" value="Unassembled WGS sequence"/>
</dbReference>
<protein>
    <recommendedName>
        <fullName evidence="5">Peptidase</fullName>
    </recommendedName>
</protein>